<comment type="cofactor">
    <cofactor evidence="1">
        <name>FMN</name>
        <dbReference type="ChEBI" id="CHEBI:58210"/>
    </cofactor>
</comment>
<proteinExistence type="inferred from homology"/>
<dbReference type="PANTHER" id="PTHR33798">
    <property type="entry name" value="FLAVOPROTEIN OXYGENASE"/>
    <property type="match status" value="1"/>
</dbReference>
<evidence type="ECO:0000259" key="5">
    <source>
        <dbReference type="SMART" id="SM00903"/>
    </source>
</evidence>
<dbReference type="RefSeq" id="WP_126607660.1">
    <property type="nucleotide sequence ID" value="NZ_AP025145.1"/>
</dbReference>
<evidence type="ECO:0000256" key="1">
    <source>
        <dbReference type="ARBA" id="ARBA00001917"/>
    </source>
</evidence>
<evidence type="ECO:0000256" key="2">
    <source>
        <dbReference type="ARBA" id="ARBA00022630"/>
    </source>
</evidence>
<dbReference type="Pfam" id="PF01613">
    <property type="entry name" value="Flavin_Reduct"/>
    <property type="match status" value="1"/>
</dbReference>
<reference evidence="7" key="1">
    <citation type="journal article" date="2019" name="Int. J. Syst. Evol. Microbiol.">
        <title>The Global Catalogue of Microorganisms (GCM) 10K type strain sequencing project: providing services to taxonomists for standard genome sequencing and annotation.</title>
        <authorList>
            <consortium name="The Broad Institute Genomics Platform"/>
            <consortium name="The Broad Institute Genome Sequencing Center for Infectious Disease"/>
            <person name="Wu L."/>
            <person name="Ma J."/>
        </authorList>
    </citation>
    <scope>NUCLEOTIDE SEQUENCE [LARGE SCALE GENOMIC DNA]</scope>
    <source>
        <strain evidence="7">NBRC 15640</strain>
    </source>
</reference>
<organism evidence="6 7">
    <name type="scientific">Vibrio penaeicida</name>
    <dbReference type="NCBI Taxonomy" id="104609"/>
    <lineage>
        <taxon>Bacteria</taxon>
        <taxon>Pseudomonadati</taxon>
        <taxon>Pseudomonadota</taxon>
        <taxon>Gammaproteobacteria</taxon>
        <taxon>Vibrionales</taxon>
        <taxon>Vibrionaceae</taxon>
        <taxon>Vibrio</taxon>
    </lineage>
</organism>
<evidence type="ECO:0000256" key="4">
    <source>
        <dbReference type="ARBA" id="ARBA00038054"/>
    </source>
</evidence>
<sequence length="213" mass="23856">MNKSCYTQKNIREMEDRYRARFVNSLSGYKSANLIGTTDDKGQHNLSIVSSVFHLGANPPLMGFIIRPHSVERHTLENILVSQQYTINSVCQSIFKSAHQTSARYKKEESEFEKVGLTPILGSEIRAPYVKESPIQIGLSLREHTTLSVNNTELIIGEIQEIRVQDDALNTDGSIDVDSLELVAVSGLDSYHIGTRLARLSYAKPDSDLMELE</sequence>
<dbReference type="SUPFAM" id="SSF50475">
    <property type="entry name" value="FMN-binding split barrel"/>
    <property type="match status" value="1"/>
</dbReference>
<dbReference type="EMBL" id="BSNX01000075">
    <property type="protein sequence ID" value="GLQ76160.1"/>
    <property type="molecule type" value="Genomic_DNA"/>
</dbReference>
<dbReference type="Gene3D" id="2.30.110.10">
    <property type="entry name" value="Electron Transport, Fmn-binding Protein, Chain A"/>
    <property type="match status" value="1"/>
</dbReference>
<comment type="similarity">
    <text evidence="4">Belongs to the flavoredoxin family.</text>
</comment>
<protein>
    <submittedName>
        <fullName evidence="6">Flavin oxidoreductase</fullName>
    </submittedName>
</protein>
<name>A0AAV5P0C8_9VIBR</name>
<dbReference type="SMART" id="SM00903">
    <property type="entry name" value="Flavin_Reduct"/>
    <property type="match status" value="1"/>
</dbReference>
<evidence type="ECO:0000256" key="3">
    <source>
        <dbReference type="ARBA" id="ARBA00022643"/>
    </source>
</evidence>
<evidence type="ECO:0000313" key="6">
    <source>
        <dbReference type="EMBL" id="GLQ76160.1"/>
    </source>
</evidence>
<dbReference type="InterPro" id="IPR002563">
    <property type="entry name" value="Flavin_Rdtase-like_dom"/>
</dbReference>
<keyword evidence="3" id="KW-0288">FMN</keyword>
<dbReference type="GO" id="GO:0016646">
    <property type="term" value="F:oxidoreductase activity, acting on the CH-NH group of donors, NAD or NADP as acceptor"/>
    <property type="evidence" value="ECO:0007669"/>
    <property type="project" value="UniProtKB-ARBA"/>
</dbReference>
<gene>
    <name evidence="6" type="ORF">GCM10007932_55230</name>
</gene>
<dbReference type="Proteomes" id="UP001156690">
    <property type="component" value="Unassembled WGS sequence"/>
</dbReference>
<keyword evidence="2" id="KW-0285">Flavoprotein</keyword>
<feature type="domain" description="Flavin reductase like" evidence="5">
    <location>
        <begin position="26"/>
        <end position="178"/>
    </location>
</feature>
<dbReference type="GO" id="GO:0010181">
    <property type="term" value="F:FMN binding"/>
    <property type="evidence" value="ECO:0007669"/>
    <property type="project" value="InterPro"/>
</dbReference>
<comment type="caution">
    <text evidence="6">The sequence shown here is derived from an EMBL/GenBank/DDBJ whole genome shotgun (WGS) entry which is preliminary data.</text>
</comment>
<dbReference type="AlphaFoldDB" id="A0AAV5P0C8"/>
<evidence type="ECO:0000313" key="7">
    <source>
        <dbReference type="Proteomes" id="UP001156690"/>
    </source>
</evidence>
<dbReference type="PANTHER" id="PTHR33798:SF5">
    <property type="entry name" value="FLAVIN REDUCTASE LIKE DOMAIN-CONTAINING PROTEIN"/>
    <property type="match status" value="1"/>
</dbReference>
<keyword evidence="7" id="KW-1185">Reference proteome</keyword>
<dbReference type="InterPro" id="IPR012349">
    <property type="entry name" value="Split_barrel_FMN-bd"/>
</dbReference>
<accession>A0AAV5P0C8</accession>